<keyword evidence="2" id="KW-1133">Transmembrane helix</keyword>
<feature type="region of interest" description="Disordered" evidence="1">
    <location>
        <begin position="126"/>
        <end position="155"/>
    </location>
</feature>
<dbReference type="GeneID" id="35124501"/>
<dbReference type="InterPro" id="IPR040493">
    <property type="entry name" value="DUF5518"/>
</dbReference>
<dbReference type="Proteomes" id="UP000232631">
    <property type="component" value="Chromosome"/>
</dbReference>
<evidence type="ECO:0000313" key="8">
    <source>
        <dbReference type="Proteomes" id="UP000591058"/>
    </source>
</evidence>
<dbReference type="RefSeq" id="WP_100906380.1">
    <property type="nucleotide sequence ID" value="NZ_CP017766.1"/>
</dbReference>
<dbReference type="Pfam" id="PF17647">
    <property type="entry name" value="DUF5518"/>
    <property type="match status" value="1"/>
</dbReference>
<protein>
    <submittedName>
        <fullName evidence="5">DUF5518 domain-containing protein</fullName>
    </submittedName>
</protein>
<name>A0A2H4VE79_9EURY</name>
<keyword evidence="6" id="KW-1185">Reference proteome</keyword>
<feature type="transmembrane region" description="Helical" evidence="2">
    <location>
        <begin position="93"/>
        <end position="118"/>
    </location>
</feature>
<evidence type="ECO:0000313" key="7">
    <source>
        <dbReference type="Proteomes" id="UP000232806"/>
    </source>
</evidence>
<evidence type="ECO:0000313" key="3">
    <source>
        <dbReference type="EMBL" id="AUB56402.1"/>
    </source>
</evidence>
<keyword evidence="2" id="KW-0812">Transmembrane</keyword>
<feature type="compositionally biased region" description="Basic residues" evidence="1">
    <location>
        <begin position="130"/>
        <end position="155"/>
    </location>
</feature>
<sequence>MPNISMEMAILTSIILGLILAFFNIGGIFALVLVGFVAVYLTPDEEANYKVGALATALLCLLYFVVCLFTPPVLPYQLPNAVVIGVGYAFDGIFTLIMGLIVSLIIYSLMGAIGGYFADKLFKSQDKPKNPKISKAPKRIIKRKSKPQRRTLYRK</sequence>
<dbReference type="KEGG" id="msub:BK009_02965"/>
<feature type="transmembrane region" description="Helical" evidence="2">
    <location>
        <begin position="53"/>
        <end position="73"/>
    </location>
</feature>
<evidence type="ECO:0000313" key="6">
    <source>
        <dbReference type="Proteomes" id="UP000232631"/>
    </source>
</evidence>
<dbReference type="EMBL" id="CP017766">
    <property type="protein sequence ID" value="AUB56402.1"/>
    <property type="molecule type" value="Genomic_DNA"/>
</dbReference>
<dbReference type="EMBL" id="CP017768">
    <property type="protein sequence ID" value="AUB59728.1"/>
    <property type="molecule type" value="Genomic_DNA"/>
</dbReference>
<reference evidence="6 7" key="1">
    <citation type="submission" date="2016-10" db="EMBL/GenBank/DDBJ databases">
        <title>Comparative genomics between deep and shallow subseafloor isolates.</title>
        <authorList>
            <person name="Ishii S."/>
            <person name="Miller J.R."/>
            <person name="Sutton G."/>
            <person name="Suzuki S."/>
            <person name="Methe B."/>
            <person name="Inagaki F."/>
            <person name="Imachi H."/>
        </authorList>
    </citation>
    <scope>NUCLEOTIDE SEQUENCE [LARGE SCALE GENOMIC DNA]</scope>
    <source>
        <strain evidence="4 6">A8p</strain>
        <strain evidence="3 7">MO-MB1</strain>
    </source>
</reference>
<reference evidence="5 8" key="2">
    <citation type="submission" date="2020-04" db="EMBL/GenBank/DDBJ databases">
        <title>Draft genome of Methanobacterium subterraneum isolated from animal feces.</title>
        <authorList>
            <person name="Ouboter H.T."/>
            <person name="Berger S."/>
            <person name="Gungor E."/>
            <person name="Jetten M.S.M."/>
            <person name="Welte C.U."/>
        </authorList>
    </citation>
    <scope>NUCLEOTIDE SEQUENCE [LARGE SCALE GENOMIC DNA]</scope>
    <source>
        <strain evidence="5">HO_2020</strain>
    </source>
</reference>
<dbReference type="AlphaFoldDB" id="A0A2H4VE79"/>
<evidence type="ECO:0000256" key="1">
    <source>
        <dbReference type="SAM" id="MobiDB-lite"/>
    </source>
</evidence>
<accession>A0A2H4VE79</accession>
<feature type="transmembrane region" description="Helical" evidence="2">
    <location>
        <begin position="14"/>
        <end position="41"/>
    </location>
</feature>
<dbReference type="OrthoDB" id="71292at2157"/>
<dbReference type="Proteomes" id="UP000232806">
    <property type="component" value="Chromosome"/>
</dbReference>
<evidence type="ECO:0000313" key="4">
    <source>
        <dbReference type="EMBL" id="AUB59728.1"/>
    </source>
</evidence>
<gene>
    <name evidence="3" type="ORF">BK007_10515</name>
    <name evidence="4" type="ORF">BK009_02965</name>
    <name evidence="5" type="ORF">HG719_00355</name>
</gene>
<evidence type="ECO:0000313" key="5">
    <source>
        <dbReference type="EMBL" id="NMO08285.1"/>
    </source>
</evidence>
<dbReference type="EMBL" id="JABBYL010000001">
    <property type="protein sequence ID" value="NMO08285.1"/>
    <property type="molecule type" value="Genomic_DNA"/>
</dbReference>
<keyword evidence="2" id="KW-0472">Membrane</keyword>
<organism evidence="3 7">
    <name type="scientific">Methanobacterium subterraneum</name>
    <dbReference type="NCBI Taxonomy" id="59277"/>
    <lineage>
        <taxon>Archaea</taxon>
        <taxon>Methanobacteriati</taxon>
        <taxon>Methanobacteriota</taxon>
        <taxon>Methanomada group</taxon>
        <taxon>Methanobacteria</taxon>
        <taxon>Methanobacteriales</taxon>
        <taxon>Methanobacteriaceae</taxon>
        <taxon>Methanobacterium</taxon>
    </lineage>
</organism>
<proteinExistence type="predicted"/>
<accession>A0A2H4VNR2</accession>
<dbReference type="Proteomes" id="UP000591058">
    <property type="component" value="Unassembled WGS sequence"/>
</dbReference>
<evidence type="ECO:0000256" key="2">
    <source>
        <dbReference type="SAM" id="Phobius"/>
    </source>
</evidence>